<dbReference type="AlphaFoldDB" id="A0A965ZH51"/>
<protein>
    <submittedName>
        <fullName evidence="2">Uncharacterized protein</fullName>
    </submittedName>
</protein>
<organism evidence="2 3">
    <name type="scientific">Mucilaginibacter agri</name>
    <dbReference type="NCBI Taxonomy" id="2695265"/>
    <lineage>
        <taxon>Bacteria</taxon>
        <taxon>Pseudomonadati</taxon>
        <taxon>Bacteroidota</taxon>
        <taxon>Sphingobacteriia</taxon>
        <taxon>Sphingobacteriales</taxon>
        <taxon>Sphingobacteriaceae</taxon>
        <taxon>Mucilaginibacter</taxon>
    </lineage>
</organism>
<reference evidence="2" key="1">
    <citation type="submission" date="2020-01" db="EMBL/GenBank/DDBJ databases">
        <authorList>
            <person name="Seo Y.L."/>
        </authorList>
    </citation>
    <scope>NUCLEOTIDE SEQUENCE</scope>
    <source>
        <strain evidence="2">R11</strain>
    </source>
</reference>
<gene>
    <name evidence="2" type="ORF">GSY63_11075</name>
</gene>
<feature type="chain" id="PRO_5038068802" evidence="1">
    <location>
        <begin position="20"/>
        <end position="230"/>
    </location>
</feature>
<comment type="caution">
    <text evidence="2">The sequence shown here is derived from an EMBL/GenBank/DDBJ whole genome shotgun (WGS) entry which is preliminary data.</text>
</comment>
<dbReference type="RefSeq" id="WP_166585874.1">
    <property type="nucleotide sequence ID" value="NZ_WWEO01000042.1"/>
</dbReference>
<proteinExistence type="predicted"/>
<reference evidence="2" key="2">
    <citation type="submission" date="2020-10" db="EMBL/GenBank/DDBJ databases">
        <title>Mucilaginibacter sp. nov., isolated from soil.</title>
        <authorList>
            <person name="Jeon C.O."/>
        </authorList>
    </citation>
    <scope>NUCLEOTIDE SEQUENCE</scope>
    <source>
        <strain evidence="2">R11</strain>
    </source>
</reference>
<dbReference type="EMBL" id="WWEO01000042">
    <property type="protein sequence ID" value="NCD69899.1"/>
    <property type="molecule type" value="Genomic_DNA"/>
</dbReference>
<dbReference type="Proteomes" id="UP000638732">
    <property type="component" value="Unassembled WGS sequence"/>
</dbReference>
<feature type="signal peptide" evidence="1">
    <location>
        <begin position="1"/>
        <end position="19"/>
    </location>
</feature>
<evidence type="ECO:0000256" key="1">
    <source>
        <dbReference type="SAM" id="SignalP"/>
    </source>
</evidence>
<evidence type="ECO:0000313" key="3">
    <source>
        <dbReference type="Proteomes" id="UP000638732"/>
    </source>
</evidence>
<keyword evidence="1" id="KW-0732">Signal</keyword>
<keyword evidence="3" id="KW-1185">Reference proteome</keyword>
<evidence type="ECO:0000313" key="2">
    <source>
        <dbReference type="EMBL" id="NCD69899.1"/>
    </source>
</evidence>
<name>A0A965ZH51_9SPHI</name>
<sequence length="230" mass="26303">MKHIFIYLFAFSLPLFCSAQETVVIKSKLPSGVKERITVLKSDNSIREGLYQALIDNKTALAIGRYSNNKKTGYWNFYDTANHLLQRYNYTTQTLTYEAPEDSTSNCKYIVDKLLTDTDHTTKPVIIGDRFYGFLNYAGLFRLPKDMQGIDNEAVIVTMELLVSPGGRLADYVVHFRAPVNNYDRKVRLNIDLLSEEDKTFIPATVNGQPIACQIFIRCFLDVRGELNLY</sequence>
<accession>A0A965ZH51</accession>